<dbReference type="InterPro" id="IPR002903">
    <property type="entry name" value="RsmH"/>
</dbReference>
<sequence>MPQENRQDLASFHEPVLRTELLDFLQPAPNQLYLDGTVGGGGHARQILEACEDCLLLAVDRDLEALSVAKTALYDLRDRVRFLHGRFEMASEDADVRDRGLDGAFLDLGVSSYQLDSDSRGFTFRRGVALDMRMDTSQGDDARRFLADASEIQLTSVFRDFGEEPKARRLAREIVKRRMTSPLETSDDLVAALRVALGRSPSPQDKARIFQAIRIAVNEEVESLQLALPAIREVLNEGAVLVVIAYHSIEDRVVKNAFRDWSKNCICPPKFPICACRGRALGKTLTKRPIRPHPGEIETNVRARSARMRAWRRAA</sequence>
<evidence type="ECO:0000313" key="5">
    <source>
        <dbReference type="EMBL" id="SUZ70296.1"/>
    </source>
</evidence>
<dbReference type="Pfam" id="PF01795">
    <property type="entry name" value="Methyltransf_5"/>
    <property type="match status" value="1"/>
</dbReference>
<dbReference type="HAMAP" id="MF_01007">
    <property type="entry name" value="16SrRNA_methyltr_H"/>
    <property type="match status" value="1"/>
</dbReference>
<gene>
    <name evidence="5" type="ORF">METZ01_LOCUS23150</name>
</gene>
<comment type="similarity">
    <text evidence="1">Belongs to the methyltransferase superfamily. RsmH family.</text>
</comment>
<evidence type="ECO:0000256" key="3">
    <source>
        <dbReference type="ARBA" id="ARBA00022679"/>
    </source>
</evidence>
<dbReference type="GO" id="GO:0070475">
    <property type="term" value="P:rRNA base methylation"/>
    <property type="evidence" value="ECO:0007669"/>
    <property type="project" value="TreeGrafter"/>
</dbReference>
<keyword evidence="3" id="KW-0808">Transferase</keyword>
<organism evidence="5">
    <name type="scientific">marine metagenome</name>
    <dbReference type="NCBI Taxonomy" id="408172"/>
    <lineage>
        <taxon>unclassified sequences</taxon>
        <taxon>metagenomes</taxon>
        <taxon>ecological metagenomes</taxon>
    </lineage>
</organism>
<dbReference type="AlphaFoldDB" id="A0A381PTB7"/>
<evidence type="ECO:0008006" key="6">
    <source>
        <dbReference type="Google" id="ProtNLM"/>
    </source>
</evidence>
<dbReference type="InterPro" id="IPR023397">
    <property type="entry name" value="SAM-dep_MeTrfase_MraW_recog"/>
</dbReference>
<accession>A0A381PTB7</accession>
<dbReference type="NCBIfam" id="TIGR00006">
    <property type="entry name" value="16S rRNA (cytosine(1402)-N(4))-methyltransferase RsmH"/>
    <property type="match status" value="1"/>
</dbReference>
<dbReference type="GO" id="GO:0071424">
    <property type="term" value="F:rRNA (cytosine-N4-)-methyltransferase activity"/>
    <property type="evidence" value="ECO:0007669"/>
    <property type="project" value="TreeGrafter"/>
</dbReference>
<evidence type="ECO:0000256" key="1">
    <source>
        <dbReference type="ARBA" id="ARBA00010396"/>
    </source>
</evidence>
<dbReference type="InterPro" id="IPR029063">
    <property type="entry name" value="SAM-dependent_MTases_sf"/>
</dbReference>
<protein>
    <recommendedName>
        <fullName evidence="6">16S rRNA (Cytosine(1402)-N(4))-methyltransferase</fullName>
    </recommendedName>
</protein>
<reference evidence="5" key="1">
    <citation type="submission" date="2018-05" db="EMBL/GenBank/DDBJ databases">
        <authorList>
            <person name="Lanie J.A."/>
            <person name="Ng W.-L."/>
            <person name="Kazmierczak K.M."/>
            <person name="Andrzejewski T.M."/>
            <person name="Davidsen T.M."/>
            <person name="Wayne K.J."/>
            <person name="Tettelin H."/>
            <person name="Glass J.I."/>
            <person name="Rusch D."/>
            <person name="Podicherti R."/>
            <person name="Tsui H.-C.T."/>
            <person name="Winkler M.E."/>
        </authorList>
    </citation>
    <scope>NUCLEOTIDE SEQUENCE</scope>
</reference>
<dbReference type="PANTHER" id="PTHR11265:SF0">
    <property type="entry name" value="12S RRNA N4-METHYLCYTIDINE METHYLTRANSFERASE"/>
    <property type="match status" value="1"/>
</dbReference>
<keyword evidence="4" id="KW-0949">S-adenosyl-L-methionine</keyword>
<dbReference type="SUPFAM" id="SSF81799">
    <property type="entry name" value="Putative methyltransferase TM0872, insert domain"/>
    <property type="match status" value="1"/>
</dbReference>
<keyword evidence="2" id="KW-0489">Methyltransferase</keyword>
<proteinExistence type="inferred from homology"/>
<dbReference type="EMBL" id="UINC01001086">
    <property type="protein sequence ID" value="SUZ70296.1"/>
    <property type="molecule type" value="Genomic_DNA"/>
</dbReference>
<dbReference type="Gene3D" id="1.10.150.170">
    <property type="entry name" value="Putative methyltransferase TM0872, insert domain"/>
    <property type="match status" value="1"/>
</dbReference>
<dbReference type="GO" id="GO:0005737">
    <property type="term" value="C:cytoplasm"/>
    <property type="evidence" value="ECO:0007669"/>
    <property type="project" value="TreeGrafter"/>
</dbReference>
<evidence type="ECO:0000256" key="4">
    <source>
        <dbReference type="ARBA" id="ARBA00022691"/>
    </source>
</evidence>
<dbReference type="PIRSF" id="PIRSF004486">
    <property type="entry name" value="MraW"/>
    <property type="match status" value="1"/>
</dbReference>
<dbReference type="PANTHER" id="PTHR11265">
    <property type="entry name" value="S-ADENOSYL-METHYLTRANSFERASE MRAW"/>
    <property type="match status" value="1"/>
</dbReference>
<name>A0A381PTB7_9ZZZZ</name>
<dbReference type="SUPFAM" id="SSF53335">
    <property type="entry name" value="S-adenosyl-L-methionine-dependent methyltransferases"/>
    <property type="match status" value="1"/>
</dbReference>
<evidence type="ECO:0000256" key="2">
    <source>
        <dbReference type="ARBA" id="ARBA00022603"/>
    </source>
</evidence>
<dbReference type="Gene3D" id="3.40.50.150">
    <property type="entry name" value="Vaccinia Virus protein VP39"/>
    <property type="match status" value="1"/>
</dbReference>